<accession>A0ABP7SXG8</accession>
<dbReference type="SUPFAM" id="SSF48264">
    <property type="entry name" value="Cytochrome P450"/>
    <property type="match status" value="1"/>
</dbReference>
<dbReference type="CDD" id="cd20623">
    <property type="entry name" value="CYP_unk"/>
    <property type="match status" value="1"/>
</dbReference>
<evidence type="ECO:0000256" key="1">
    <source>
        <dbReference type="ARBA" id="ARBA00010617"/>
    </source>
</evidence>
<name>A0ABP7SXG8_9PSEU</name>
<dbReference type="Gene3D" id="1.10.630.10">
    <property type="entry name" value="Cytochrome P450"/>
    <property type="match status" value="1"/>
</dbReference>
<dbReference type="EMBL" id="BAABAL010000017">
    <property type="protein sequence ID" value="GAA4017718.1"/>
    <property type="molecule type" value="Genomic_DNA"/>
</dbReference>
<dbReference type="PRINTS" id="PR00359">
    <property type="entry name" value="BP450"/>
</dbReference>
<dbReference type="InterPro" id="IPR002397">
    <property type="entry name" value="Cyt_P450_B"/>
</dbReference>
<organism evidence="2 3">
    <name type="scientific">Allokutzneria multivorans</name>
    <dbReference type="NCBI Taxonomy" id="1142134"/>
    <lineage>
        <taxon>Bacteria</taxon>
        <taxon>Bacillati</taxon>
        <taxon>Actinomycetota</taxon>
        <taxon>Actinomycetes</taxon>
        <taxon>Pseudonocardiales</taxon>
        <taxon>Pseudonocardiaceae</taxon>
        <taxon>Allokutzneria</taxon>
    </lineage>
</organism>
<sequence length="449" mass="49059">MNSAPAGNDLGTGGCPVTGHRTPLYGPEFTANPARVYERLRANGQLAPVELAPGVPATLVVGYEAALEVLRNPGDFPRDGRRWAKTVPEDCPVLPVMSYRPNCLMTDGAEHARFRGVITDSVARVDPNKVRAHVEATADMLINQFAERGSADLLTEYAVALPLWVFTFLHGCPKDVGERMVTGMRDIVDMRDPERANERLTTALLELIALKRAEPAQDMASWMLAHPAQLTDEEILHQLFLMLGAGTEPEANLIANALRLLLSDHRFAGYVSGGSMRIEDALDEVLWTDPPVANLSASYPEREVLLAGRRLPADQPVVISYAAANTDPEFGDEHRSGNRAHLAWGAGPHACPVQGQARMVASIAIEKLLDRLPDLALGVPVEDLPWRESPFLRALAGLPVTFTPVRPVETAPETTQLPAVPAPARHAAPLPTAVRQRWKHAIIRWWRGQ</sequence>
<dbReference type="PANTHER" id="PTHR46696:SF1">
    <property type="entry name" value="CYTOCHROME P450 YJIB-RELATED"/>
    <property type="match status" value="1"/>
</dbReference>
<protein>
    <submittedName>
        <fullName evidence="2">Cytochrome P450</fullName>
    </submittedName>
</protein>
<proteinExistence type="inferred from homology"/>
<dbReference type="RefSeq" id="WP_344878139.1">
    <property type="nucleotide sequence ID" value="NZ_BAABAL010000017.1"/>
</dbReference>
<reference evidence="3" key="1">
    <citation type="journal article" date="2019" name="Int. J. Syst. Evol. Microbiol.">
        <title>The Global Catalogue of Microorganisms (GCM) 10K type strain sequencing project: providing services to taxonomists for standard genome sequencing and annotation.</title>
        <authorList>
            <consortium name="The Broad Institute Genomics Platform"/>
            <consortium name="The Broad Institute Genome Sequencing Center for Infectious Disease"/>
            <person name="Wu L."/>
            <person name="Ma J."/>
        </authorList>
    </citation>
    <scope>NUCLEOTIDE SEQUENCE [LARGE SCALE GENOMIC DNA]</scope>
    <source>
        <strain evidence="3">JCM 17342</strain>
    </source>
</reference>
<comment type="similarity">
    <text evidence="1">Belongs to the cytochrome P450 family.</text>
</comment>
<comment type="caution">
    <text evidence="2">The sequence shown here is derived from an EMBL/GenBank/DDBJ whole genome shotgun (WGS) entry which is preliminary data.</text>
</comment>
<dbReference type="PANTHER" id="PTHR46696">
    <property type="entry name" value="P450, PUTATIVE (EUROFUNG)-RELATED"/>
    <property type="match status" value="1"/>
</dbReference>
<keyword evidence="3" id="KW-1185">Reference proteome</keyword>
<dbReference type="Proteomes" id="UP001501747">
    <property type="component" value="Unassembled WGS sequence"/>
</dbReference>
<evidence type="ECO:0000313" key="3">
    <source>
        <dbReference type="Proteomes" id="UP001501747"/>
    </source>
</evidence>
<evidence type="ECO:0000313" key="2">
    <source>
        <dbReference type="EMBL" id="GAA4017718.1"/>
    </source>
</evidence>
<dbReference type="InterPro" id="IPR036396">
    <property type="entry name" value="Cyt_P450_sf"/>
</dbReference>
<gene>
    <name evidence="2" type="ORF">GCM10022247_46350</name>
</gene>